<proteinExistence type="predicted"/>
<evidence type="ECO:0000256" key="3">
    <source>
        <dbReference type="ARBA" id="ARBA00023163"/>
    </source>
</evidence>
<evidence type="ECO:0000256" key="2">
    <source>
        <dbReference type="ARBA" id="ARBA00023125"/>
    </source>
</evidence>
<dbReference type="Pfam" id="PF07729">
    <property type="entry name" value="FCD"/>
    <property type="match status" value="1"/>
</dbReference>
<dbReference type="SUPFAM" id="SSF48008">
    <property type="entry name" value="GntR ligand-binding domain-like"/>
    <property type="match status" value="1"/>
</dbReference>
<evidence type="ECO:0000256" key="1">
    <source>
        <dbReference type="ARBA" id="ARBA00023015"/>
    </source>
</evidence>
<dbReference type="InterPro" id="IPR008920">
    <property type="entry name" value="TF_FadR/GntR_C"/>
</dbReference>
<dbReference type="Gene3D" id="1.20.120.530">
    <property type="entry name" value="GntR ligand-binding domain-like"/>
    <property type="match status" value="1"/>
</dbReference>
<dbReference type="InterPro" id="IPR000524">
    <property type="entry name" value="Tscrpt_reg_HTH_GntR"/>
</dbReference>
<dbReference type="Gene3D" id="1.10.10.10">
    <property type="entry name" value="Winged helix-like DNA-binding domain superfamily/Winged helix DNA-binding domain"/>
    <property type="match status" value="1"/>
</dbReference>
<dbReference type="CDD" id="cd07377">
    <property type="entry name" value="WHTH_GntR"/>
    <property type="match status" value="1"/>
</dbReference>
<keyword evidence="3" id="KW-0804">Transcription</keyword>
<evidence type="ECO:0000259" key="4">
    <source>
        <dbReference type="PROSITE" id="PS50949"/>
    </source>
</evidence>
<organism evidence="5 6">
    <name type="scientific">Gordonia defluvii</name>
    <dbReference type="NCBI Taxonomy" id="283718"/>
    <lineage>
        <taxon>Bacteria</taxon>
        <taxon>Bacillati</taxon>
        <taxon>Actinomycetota</taxon>
        <taxon>Actinomycetes</taxon>
        <taxon>Mycobacteriales</taxon>
        <taxon>Gordoniaceae</taxon>
        <taxon>Gordonia</taxon>
    </lineage>
</organism>
<keyword evidence="2" id="KW-0238">DNA-binding</keyword>
<dbReference type="PROSITE" id="PS50949">
    <property type="entry name" value="HTH_GNTR"/>
    <property type="match status" value="1"/>
</dbReference>
<dbReference type="InterPro" id="IPR036390">
    <property type="entry name" value="WH_DNA-bd_sf"/>
</dbReference>
<dbReference type="PANTHER" id="PTHR43537:SF24">
    <property type="entry name" value="GLUCONATE OPERON TRANSCRIPTIONAL REPRESSOR"/>
    <property type="match status" value="1"/>
</dbReference>
<dbReference type="PANTHER" id="PTHR43537">
    <property type="entry name" value="TRANSCRIPTIONAL REGULATOR, GNTR FAMILY"/>
    <property type="match status" value="1"/>
</dbReference>
<dbReference type="Proteomes" id="UP001501035">
    <property type="component" value="Unassembled WGS sequence"/>
</dbReference>
<accession>A0ABP6LLU5</accession>
<feature type="domain" description="HTH gntR-type" evidence="4">
    <location>
        <begin position="11"/>
        <end position="79"/>
    </location>
</feature>
<comment type="caution">
    <text evidence="5">The sequence shown here is derived from an EMBL/GenBank/DDBJ whole genome shotgun (WGS) entry which is preliminary data.</text>
</comment>
<dbReference type="SMART" id="SM00895">
    <property type="entry name" value="FCD"/>
    <property type="match status" value="1"/>
</dbReference>
<keyword evidence="1" id="KW-0805">Transcription regulation</keyword>
<evidence type="ECO:0000313" key="5">
    <source>
        <dbReference type="EMBL" id="GAA3043249.1"/>
    </source>
</evidence>
<name>A0ABP6LLU5_9ACTN</name>
<dbReference type="SUPFAM" id="SSF46785">
    <property type="entry name" value="Winged helix' DNA-binding domain"/>
    <property type="match status" value="1"/>
</dbReference>
<dbReference type="InterPro" id="IPR036388">
    <property type="entry name" value="WH-like_DNA-bd_sf"/>
</dbReference>
<dbReference type="SMART" id="SM00345">
    <property type="entry name" value="HTH_GNTR"/>
    <property type="match status" value="1"/>
</dbReference>
<gene>
    <name evidence="5" type="ORF">GCM10010528_23580</name>
</gene>
<reference evidence="6" key="1">
    <citation type="journal article" date="2019" name="Int. J. Syst. Evol. Microbiol.">
        <title>The Global Catalogue of Microorganisms (GCM) 10K type strain sequencing project: providing services to taxonomists for standard genome sequencing and annotation.</title>
        <authorList>
            <consortium name="The Broad Institute Genomics Platform"/>
            <consortium name="The Broad Institute Genome Sequencing Center for Infectious Disease"/>
            <person name="Wu L."/>
            <person name="Ma J."/>
        </authorList>
    </citation>
    <scope>NUCLEOTIDE SEQUENCE [LARGE SCALE GENOMIC DNA]</scope>
    <source>
        <strain evidence="6">JCM 14234</strain>
    </source>
</reference>
<dbReference type="InterPro" id="IPR011711">
    <property type="entry name" value="GntR_C"/>
</dbReference>
<sequence>MGVTFQPVARRSVSEDVFDQIAAQVVSGALPAGGPLPSERELAAALGVSRPAVREALQRLDAAGLVHIRQGDTTTIRDIRRDGGLDLLPLLLVHGGGLDLTVARSVVEARAAIAPIVAGLAAIHLPDAQLATLGEQVNEIARETDPLGRQLLALEFWDRIVDGSASIVYRLMFNTLRAAYEPALPALSAAMADEVGRADAYRPLVAALTARDAAAARRAADDLLAPGTAALLAAFDAAADIPGGPHGH</sequence>
<keyword evidence="6" id="KW-1185">Reference proteome</keyword>
<dbReference type="Pfam" id="PF00392">
    <property type="entry name" value="GntR"/>
    <property type="match status" value="1"/>
</dbReference>
<protein>
    <submittedName>
        <fullName evidence="5">GntR family transcriptional regulator</fullName>
    </submittedName>
</protein>
<dbReference type="PRINTS" id="PR00035">
    <property type="entry name" value="HTHGNTR"/>
</dbReference>
<evidence type="ECO:0000313" key="6">
    <source>
        <dbReference type="Proteomes" id="UP001501035"/>
    </source>
</evidence>
<dbReference type="EMBL" id="BAAAVS010000048">
    <property type="protein sequence ID" value="GAA3043249.1"/>
    <property type="molecule type" value="Genomic_DNA"/>
</dbReference>